<dbReference type="EMBL" id="QFWT01000009">
    <property type="protein sequence ID" value="PWI32387.1"/>
    <property type="molecule type" value="Genomic_DNA"/>
</dbReference>
<feature type="transmembrane region" description="Helical" evidence="9">
    <location>
        <begin position="407"/>
        <end position="428"/>
    </location>
</feature>
<evidence type="ECO:0000313" key="11">
    <source>
        <dbReference type="Proteomes" id="UP000245362"/>
    </source>
</evidence>
<dbReference type="InterPro" id="IPR002528">
    <property type="entry name" value="MATE_fam"/>
</dbReference>
<evidence type="ECO:0000256" key="7">
    <source>
        <dbReference type="ARBA" id="ARBA00023136"/>
    </source>
</evidence>
<dbReference type="PIRSF" id="PIRSF006603">
    <property type="entry name" value="DinF"/>
    <property type="match status" value="1"/>
</dbReference>
<name>A0A2U3B6H4_9VIBR</name>
<reference evidence="10 11" key="1">
    <citation type="submission" date="2018-05" db="EMBL/GenBank/DDBJ databases">
        <title>Vibrio limimaris sp. nov., isolated from marine sediment.</title>
        <authorList>
            <person name="Li C.-M."/>
        </authorList>
    </citation>
    <scope>NUCLEOTIDE SEQUENCE [LARGE SCALE GENOMIC DNA]</scope>
    <source>
        <strain evidence="10 11">E4404</strain>
    </source>
</reference>
<keyword evidence="3" id="KW-0813">Transport</keyword>
<feature type="transmembrane region" description="Helical" evidence="9">
    <location>
        <begin position="55"/>
        <end position="77"/>
    </location>
</feature>
<feature type="transmembrane region" description="Helical" evidence="9">
    <location>
        <begin position="308"/>
        <end position="331"/>
    </location>
</feature>
<dbReference type="PANTHER" id="PTHR43549:SF3">
    <property type="entry name" value="MULTIDRUG RESISTANCE PROTEIN YPNP-RELATED"/>
    <property type="match status" value="1"/>
</dbReference>
<evidence type="ECO:0000256" key="9">
    <source>
        <dbReference type="SAM" id="Phobius"/>
    </source>
</evidence>
<organism evidence="10 11">
    <name type="scientific">Vibrio albus</name>
    <dbReference type="NCBI Taxonomy" id="2200953"/>
    <lineage>
        <taxon>Bacteria</taxon>
        <taxon>Pseudomonadati</taxon>
        <taxon>Pseudomonadota</taxon>
        <taxon>Gammaproteobacteria</taxon>
        <taxon>Vibrionales</taxon>
        <taxon>Vibrionaceae</taxon>
        <taxon>Vibrio</taxon>
    </lineage>
</organism>
<feature type="transmembrane region" description="Helical" evidence="9">
    <location>
        <begin position="131"/>
        <end position="152"/>
    </location>
</feature>
<feature type="transmembrane region" description="Helical" evidence="9">
    <location>
        <begin position="379"/>
        <end position="401"/>
    </location>
</feature>
<keyword evidence="5 9" id="KW-0812">Transmembrane</keyword>
<evidence type="ECO:0000256" key="8">
    <source>
        <dbReference type="ARBA" id="ARBA00030855"/>
    </source>
</evidence>
<dbReference type="InterPro" id="IPR052031">
    <property type="entry name" value="Membrane_Transporter-Flippase"/>
</dbReference>
<feature type="transmembrane region" description="Helical" evidence="9">
    <location>
        <begin position="182"/>
        <end position="207"/>
    </location>
</feature>
<keyword evidence="6 9" id="KW-1133">Transmembrane helix</keyword>
<accession>A0A2U3B6H4</accession>
<feature type="transmembrane region" description="Helical" evidence="9">
    <location>
        <begin position="159"/>
        <end position="176"/>
    </location>
</feature>
<comment type="subcellular location">
    <subcellularLocation>
        <location evidence="1">Cell inner membrane</location>
        <topology evidence="1">Multi-pass membrane protein</topology>
    </subcellularLocation>
</comment>
<dbReference type="GO" id="GO:0005886">
    <property type="term" value="C:plasma membrane"/>
    <property type="evidence" value="ECO:0007669"/>
    <property type="project" value="UniProtKB-SubCell"/>
</dbReference>
<evidence type="ECO:0000256" key="2">
    <source>
        <dbReference type="ARBA" id="ARBA00013489"/>
    </source>
</evidence>
<proteinExistence type="predicted"/>
<dbReference type="NCBIfam" id="TIGR00797">
    <property type="entry name" value="matE"/>
    <property type="match status" value="1"/>
</dbReference>
<dbReference type="AlphaFoldDB" id="A0A2U3B6H4"/>
<evidence type="ECO:0000256" key="5">
    <source>
        <dbReference type="ARBA" id="ARBA00022692"/>
    </source>
</evidence>
<gene>
    <name evidence="10" type="ORF">DI392_15090</name>
</gene>
<feature type="transmembrane region" description="Helical" evidence="9">
    <location>
        <begin position="252"/>
        <end position="270"/>
    </location>
</feature>
<dbReference type="OrthoDB" id="9806302at2"/>
<evidence type="ECO:0000256" key="6">
    <source>
        <dbReference type="ARBA" id="ARBA00022989"/>
    </source>
</evidence>
<feature type="transmembrane region" description="Helical" evidence="9">
    <location>
        <begin position="351"/>
        <end position="372"/>
    </location>
</feature>
<feature type="transmembrane region" description="Helical" evidence="9">
    <location>
        <begin position="89"/>
        <end position="111"/>
    </location>
</feature>
<keyword evidence="11" id="KW-1185">Reference proteome</keyword>
<dbReference type="PANTHER" id="PTHR43549">
    <property type="entry name" value="MULTIDRUG RESISTANCE PROTEIN YPNP-RELATED"/>
    <property type="match status" value="1"/>
</dbReference>
<feature type="transmembrane region" description="Helical" evidence="9">
    <location>
        <begin position="21"/>
        <end position="43"/>
    </location>
</feature>
<dbReference type="Pfam" id="PF01554">
    <property type="entry name" value="MatE"/>
    <property type="match status" value="2"/>
</dbReference>
<keyword evidence="7 9" id="KW-0472">Membrane</keyword>
<dbReference type="InterPro" id="IPR048279">
    <property type="entry name" value="MdtK-like"/>
</dbReference>
<evidence type="ECO:0000256" key="4">
    <source>
        <dbReference type="ARBA" id="ARBA00022475"/>
    </source>
</evidence>
<dbReference type="Proteomes" id="UP000245362">
    <property type="component" value="Unassembled WGS sequence"/>
</dbReference>
<evidence type="ECO:0000256" key="1">
    <source>
        <dbReference type="ARBA" id="ARBA00004429"/>
    </source>
</evidence>
<evidence type="ECO:0000256" key="3">
    <source>
        <dbReference type="ARBA" id="ARBA00022448"/>
    </source>
</evidence>
<feature type="transmembrane region" description="Helical" evidence="9">
    <location>
        <begin position="276"/>
        <end position="296"/>
    </location>
</feature>
<evidence type="ECO:0000313" key="10">
    <source>
        <dbReference type="EMBL" id="PWI32387.1"/>
    </source>
</evidence>
<dbReference type="GO" id="GO:0015297">
    <property type="term" value="F:antiporter activity"/>
    <property type="evidence" value="ECO:0007669"/>
    <property type="project" value="InterPro"/>
</dbReference>
<dbReference type="GO" id="GO:0042910">
    <property type="term" value="F:xenobiotic transmembrane transporter activity"/>
    <property type="evidence" value="ECO:0007669"/>
    <property type="project" value="InterPro"/>
</dbReference>
<comment type="caution">
    <text evidence="10">The sequence shown here is derived from an EMBL/GenBank/DDBJ whole genome shotgun (WGS) entry which is preliminary data.</text>
</comment>
<keyword evidence="4" id="KW-1003">Cell membrane</keyword>
<sequence>MQNNQTMSPGLQLYKMTWPMLFGVLSLMSFQLIDSAFIGQLGVLPLAVQGFTMPMQMLIIGLQVGLGIASTAVISKAIGAGKNRYAKQLGGLIIAIGTISLASFGVLIYVLRHTILSLLGAPETVNPIIDQYWPLWLLSSWIGAVLYLLYCLCRANGNTMLPGTMMIVTSLLNLALDPLFIFTFGFGINGAAIATSIAFTVGALYVVTKVSSKHWMLFKWEDLDIRHSLSEIAHIMGPATLSQLLPPLSSTIATKLVAGFGSAAVAAWALGSRFEFFSIVAVLALTMSMPPMIGRLMGEKRTADIRTLVGIAVKFVFGFQLVIAILTFLLATPLVELMSSEPEVRAILYKHLTVVPFSLGLLGICMIMVSVSNALGKSYIGLTISALRLFAFFLPCVWLGAQWHGLVGLFVGALCGNILAGMSAYLFYRKAINQVEYKLSATEA</sequence>
<dbReference type="RefSeq" id="WP_109320527.1">
    <property type="nucleotide sequence ID" value="NZ_QFWT01000009.1"/>
</dbReference>
<protein>
    <recommendedName>
        <fullName evidence="2">Multidrug resistance protein NorM</fullName>
    </recommendedName>
    <alternativeName>
        <fullName evidence="8">Na(+)/drug antiporter</fullName>
    </alternativeName>
</protein>